<evidence type="ECO:0000256" key="8">
    <source>
        <dbReference type="ARBA" id="ARBA00023136"/>
    </source>
</evidence>
<dbReference type="Pfam" id="PF00008">
    <property type="entry name" value="EGF"/>
    <property type="match status" value="3"/>
</dbReference>
<dbReference type="InterPro" id="IPR051022">
    <property type="entry name" value="Notch_Cell-Fate_Det"/>
</dbReference>
<dbReference type="GO" id="GO:0007157">
    <property type="term" value="P:heterophilic cell-cell adhesion via plasma membrane cell adhesion molecules"/>
    <property type="evidence" value="ECO:0007669"/>
    <property type="project" value="TreeGrafter"/>
</dbReference>
<dbReference type="GO" id="GO:0120025">
    <property type="term" value="C:plasma membrane bounded cell projection"/>
    <property type="evidence" value="ECO:0007669"/>
    <property type="project" value="UniProtKB-ARBA"/>
</dbReference>
<evidence type="ECO:0000256" key="6">
    <source>
        <dbReference type="ARBA" id="ARBA00022837"/>
    </source>
</evidence>
<dbReference type="FunFam" id="2.10.25.10:FF:000095">
    <property type="entry name" value="Notch, isoform B"/>
    <property type="match status" value="1"/>
</dbReference>
<feature type="domain" description="EGF-like" evidence="12">
    <location>
        <begin position="170"/>
        <end position="212"/>
    </location>
</feature>
<feature type="disulfide bond" evidence="11">
    <location>
        <begin position="13"/>
        <end position="22"/>
    </location>
</feature>
<dbReference type="EMBL" id="MU827780">
    <property type="protein sequence ID" value="KAJ7337765.1"/>
    <property type="molecule type" value="Genomic_DNA"/>
</dbReference>
<dbReference type="GO" id="GO:0032991">
    <property type="term" value="C:protein-containing complex"/>
    <property type="evidence" value="ECO:0007669"/>
    <property type="project" value="TreeGrafter"/>
</dbReference>
<dbReference type="PROSITE" id="PS50026">
    <property type="entry name" value="EGF_3"/>
    <property type="match status" value="5"/>
</dbReference>
<evidence type="ECO:0000256" key="9">
    <source>
        <dbReference type="ARBA" id="ARBA00023157"/>
    </source>
</evidence>
<dbReference type="OrthoDB" id="5945291at2759"/>
<dbReference type="Gene3D" id="2.10.25.10">
    <property type="entry name" value="Laminin"/>
    <property type="match status" value="5"/>
</dbReference>
<dbReference type="GO" id="GO:0005886">
    <property type="term" value="C:plasma membrane"/>
    <property type="evidence" value="ECO:0007669"/>
    <property type="project" value="TreeGrafter"/>
</dbReference>
<evidence type="ECO:0000256" key="2">
    <source>
        <dbReference type="ARBA" id="ARBA00022536"/>
    </source>
</evidence>
<dbReference type="GO" id="GO:0005509">
    <property type="term" value="F:calcium ion binding"/>
    <property type="evidence" value="ECO:0007669"/>
    <property type="project" value="InterPro"/>
</dbReference>
<evidence type="ECO:0000256" key="11">
    <source>
        <dbReference type="PROSITE-ProRule" id="PRU00076"/>
    </source>
</evidence>
<dbReference type="PANTHER" id="PTHR24049:SF22">
    <property type="entry name" value="DROSOPHILA CRUMBS HOMOLOG"/>
    <property type="match status" value="1"/>
</dbReference>
<evidence type="ECO:0000313" key="13">
    <source>
        <dbReference type="EMBL" id="KAJ7337765.1"/>
    </source>
</evidence>
<keyword evidence="9 11" id="KW-1015">Disulfide bond</keyword>
<keyword evidence="8" id="KW-0472">Membrane</keyword>
<feature type="domain" description="EGF-like" evidence="12">
    <location>
        <begin position="1"/>
        <end position="23"/>
    </location>
</feature>
<evidence type="ECO:0000256" key="10">
    <source>
        <dbReference type="ARBA" id="ARBA00023180"/>
    </source>
</evidence>
<keyword evidence="5" id="KW-0677">Repeat</keyword>
<keyword evidence="14" id="KW-1185">Reference proteome</keyword>
<feature type="domain" description="EGF-like" evidence="12">
    <location>
        <begin position="98"/>
        <end position="134"/>
    </location>
</feature>
<dbReference type="CDD" id="cd00054">
    <property type="entry name" value="EGF_CA"/>
    <property type="match status" value="2"/>
</dbReference>
<proteinExistence type="predicted"/>
<reference evidence="13" key="1">
    <citation type="submission" date="2023-01" db="EMBL/GenBank/DDBJ databases">
        <title>Genome assembly of the deep-sea coral Lophelia pertusa.</title>
        <authorList>
            <person name="Herrera S."/>
            <person name="Cordes E."/>
        </authorList>
    </citation>
    <scope>NUCLEOTIDE SEQUENCE</scope>
    <source>
        <strain evidence="13">USNM1676648</strain>
        <tissue evidence="13">Polyp</tissue>
    </source>
</reference>
<evidence type="ECO:0000313" key="14">
    <source>
        <dbReference type="Proteomes" id="UP001163046"/>
    </source>
</evidence>
<dbReference type="GO" id="GO:0045197">
    <property type="term" value="P:establishment or maintenance of epithelial cell apical/basal polarity"/>
    <property type="evidence" value="ECO:0007669"/>
    <property type="project" value="TreeGrafter"/>
</dbReference>
<comment type="subcellular location">
    <subcellularLocation>
        <location evidence="1">Membrane</location>
        <topology evidence="1">Single-pass membrane protein</topology>
    </subcellularLocation>
</comment>
<dbReference type="InterPro" id="IPR000742">
    <property type="entry name" value="EGF"/>
</dbReference>
<comment type="caution">
    <text evidence="13">The sequence shown here is derived from an EMBL/GenBank/DDBJ whole genome shotgun (WGS) entry which is preliminary data.</text>
</comment>
<dbReference type="InterPro" id="IPR001881">
    <property type="entry name" value="EGF-like_Ca-bd_dom"/>
</dbReference>
<name>A0A9W9YET9_9CNID</name>
<keyword evidence="4" id="KW-0732">Signal</keyword>
<protein>
    <submittedName>
        <fullName evidence="13">Growth factor-like EGF</fullName>
    </submittedName>
</protein>
<evidence type="ECO:0000256" key="4">
    <source>
        <dbReference type="ARBA" id="ARBA00022729"/>
    </source>
</evidence>
<dbReference type="SMART" id="SM00181">
    <property type="entry name" value="EGF"/>
    <property type="match status" value="5"/>
</dbReference>
<feature type="domain" description="EGF-like" evidence="12">
    <location>
        <begin position="24"/>
        <end position="60"/>
    </location>
</feature>
<gene>
    <name evidence="13" type="primary">DLL3_1</name>
    <name evidence="13" type="ORF">OS493_007920</name>
</gene>
<dbReference type="SMART" id="SM00179">
    <property type="entry name" value="EGF_CA"/>
    <property type="match status" value="3"/>
</dbReference>
<dbReference type="PANTHER" id="PTHR24049">
    <property type="entry name" value="CRUMBS FAMILY MEMBER"/>
    <property type="match status" value="1"/>
</dbReference>
<evidence type="ECO:0000256" key="3">
    <source>
        <dbReference type="ARBA" id="ARBA00022692"/>
    </source>
</evidence>
<evidence type="ECO:0000256" key="5">
    <source>
        <dbReference type="ARBA" id="ARBA00022737"/>
    </source>
</evidence>
<comment type="caution">
    <text evidence="11">Lacks conserved residue(s) required for the propagation of feature annotation.</text>
</comment>
<keyword evidence="10" id="KW-0325">Glycoprotein</keyword>
<feature type="domain" description="EGF-like" evidence="12">
    <location>
        <begin position="61"/>
        <end position="97"/>
    </location>
</feature>
<organism evidence="13 14">
    <name type="scientific">Desmophyllum pertusum</name>
    <dbReference type="NCBI Taxonomy" id="174260"/>
    <lineage>
        <taxon>Eukaryota</taxon>
        <taxon>Metazoa</taxon>
        <taxon>Cnidaria</taxon>
        <taxon>Anthozoa</taxon>
        <taxon>Hexacorallia</taxon>
        <taxon>Scleractinia</taxon>
        <taxon>Caryophylliina</taxon>
        <taxon>Caryophylliidae</taxon>
        <taxon>Desmophyllum</taxon>
    </lineage>
</organism>
<keyword evidence="6" id="KW-0106">Calcium</keyword>
<feature type="disulfide bond" evidence="11">
    <location>
        <begin position="50"/>
        <end position="59"/>
    </location>
</feature>
<accession>A0A9W9YET9</accession>
<dbReference type="PROSITE" id="PS00022">
    <property type="entry name" value="EGF_1"/>
    <property type="match status" value="5"/>
</dbReference>
<feature type="disulfide bond" evidence="11">
    <location>
        <begin position="124"/>
        <end position="133"/>
    </location>
</feature>
<evidence type="ECO:0000256" key="7">
    <source>
        <dbReference type="ARBA" id="ARBA00022989"/>
    </source>
</evidence>
<dbReference type="AlphaFoldDB" id="A0A9W9YET9"/>
<dbReference type="PROSITE" id="PS01186">
    <property type="entry name" value="EGF_2"/>
    <property type="match status" value="3"/>
</dbReference>
<feature type="disulfide bond" evidence="11">
    <location>
        <begin position="202"/>
        <end position="211"/>
    </location>
</feature>
<dbReference type="Proteomes" id="UP001163046">
    <property type="component" value="Unassembled WGS sequence"/>
</dbReference>
<keyword evidence="3" id="KW-0812">Transmembrane</keyword>
<dbReference type="SUPFAM" id="SSF57196">
    <property type="entry name" value="EGF/Laminin"/>
    <property type="match status" value="4"/>
</dbReference>
<keyword evidence="7" id="KW-1133">Transmembrane helix</keyword>
<sequence length="287" mass="31577">MTMGANGVFKCSCPPKYSGALCEDTLFCYYNPCKNGGTCDELYKGFKCNCAEGFTGNTCQEHNFCKPNPCSHHATCVETLNGYKCICEEGYKGVQCKDVDPCFPNPCKNNGVCKDKQGNAKCECLLPHNGPFCTETLICYHNPCHHGGQCMENPTVPCVCKKGYIGTYCEDHVCHPSPCVNGGRCTVARSLGHHQWTYKCVCPRGFKGRLCHISDPCLDFICLNGGTCIDGQTPQDGAELNIVPYLQLKIPANLTLARTKESVYWVQTGRILVNATEDIVEHIVNVR</sequence>
<evidence type="ECO:0000259" key="12">
    <source>
        <dbReference type="PROSITE" id="PS50026"/>
    </source>
</evidence>
<feature type="disulfide bond" evidence="11">
    <location>
        <begin position="87"/>
        <end position="96"/>
    </location>
</feature>
<evidence type="ECO:0000256" key="1">
    <source>
        <dbReference type="ARBA" id="ARBA00004167"/>
    </source>
</evidence>
<keyword evidence="2 11" id="KW-0245">EGF-like domain</keyword>
<dbReference type="FunFam" id="2.10.25.10:FF:000247">
    <property type="entry name" value="Delta/notch like EGF repeat containing"/>
    <property type="match status" value="1"/>
</dbReference>
<dbReference type="GO" id="GO:0007399">
    <property type="term" value="P:nervous system development"/>
    <property type="evidence" value="ECO:0007669"/>
    <property type="project" value="UniProtKB-ARBA"/>
</dbReference>